<feature type="region of interest" description="Disordered" evidence="1">
    <location>
        <begin position="1"/>
        <end position="21"/>
    </location>
</feature>
<evidence type="ECO:0000256" key="1">
    <source>
        <dbReference type="SAM" id="MobiDB-lite"/>
    </source>
</evidence>
<dbReference type="InterPro" id="IPR022024">
    <property type="entry name" value="DUF3602"/>
</dbReference>
<dbReference type="InterPro" id="IPR053203">
    <property type="entry name" value="Cisplatin_resist-associated"/>
</dbReference>
<feature type="non-terminal residue" evidence="2">
    <location>
        <position position="281"/>
    </location>
</feature>
<gene>
    <name evidence="2" type="ORF">CVT24_010874</name>
</gene>
<feature type="compositionally biased region" description="Low complexity" evidence="1">
    <location>
        <begin position="7"/>
        <end position="17"/>
    </location>
</feature>
<feature type="compositionally biased region" description="Basic and acidic residues" evidence="1">
    <location>
        <begin position="232"/>
        <end position="249"/>
    </location>
</feature>
<dbReference type="InParanoid" id="A0A409WDD7"/>
<dbReference type="PANTHER" id="PTHR34693">
    <property type="entry name" value="PROTEIN PAR32"/>
    <property type="match status" value="1"/>
</dbReference>
<dbReference type="PANTHER" id="PTHR34693:SF1">
    <property type="entry name" value="PROTEIN PAR32"/>
    <property type="match status" value="1"/>
</dbReference>
<evidence type="ECO:0000313" key="3">
    <source>
        <dbReference type="Proteomes" id="UP000284842"/>
    </source>
</evidence>
<dbReference type="EMBL" id="NHTK01005563">
    <property type="protein sequence ID" value="PPQ76513.1"/>
    <property type="molecule type" value="Genomic_DNA"/>
</dbReference>
<feature type="region of interest" description="Disordered" evidence="1">
    <location>
        <begin position="175"/>
        <end position="281"/>
    </location>
</feature>
<dbReference type="AlphaFoldDB" id="A0A409WDD7"/>
<name>A0A409WDD7_9AGAR</name>
<accession>A0A409WDD7</accession>
<organism evidence="2 3">
    <name type="scientific">Panaeolus cyanescens</name>
    <dbReference type="NCBI Taxonomy" id="181874"/>
    <lineage>
        <taxon>Eukaryota</taxon>
        <taxon>Fungi</taxon>
        <taxon>Dikarya</taxon>
        <taxon>Basidiomycota</taxon>
        <taxon>Agaricomycotina</taxon>
        <taxon>Agaricomycetes</taxon>
        <taxon>Agaricomycetidae</taxon>
        <taxon>Agaricales</taxon>
        <taxon>Agaricineae</taxon>
        <taxon>Galeropsidaceae</taxon>
        <taxon>Panaeolus</taxon>
    </lineage>
</organism>
<keyword evidence="3" id="KW-1185">Reference proteome</keyword>
<protein>
    <submittedName>
        <fullName evidence="2">Uncharacterized protein</fullName>
    </submittedName>
</protein>
<feature type="region of interest" description="Disordered" evidence="1">
    <location>
        <begin position="78"/>
        <end position="159"/>
    </location>
</feature>
<dbReference type="Proteomes" id="UP000284842">
    <property type="component" value="Unassembled WGS sequence"/>
</dbReference>
<evidence type="ECO:0000313" key="2">
    <source>
        <dbReference type="EMBL" id="PPQ76513.1"/>
    </source>
</evidence>
<dbReference type="STRING" id="181874.A0A409WDD7"/>
<proteinExistence type="predicted"/>
<dbReference type="OrthoDB" id="2537432at2759"/>
<dbReference type="Pfam" id="PF12223">
    <property type="entry name" value="DUF3602"/>
    <property type="match status" value="2"/>
</dbReference>
<reference evidence="2 3" key="1">
    <citation type="journal article" date="2018" name="Evol. Lett.">
        <title>Horizontal gene cluster transfer increased hallucinogenic mushroom diversity.</title>
        <authorList>
            <person name="Reynolds H.T."/>
            <person name="Vijayakumar V."/>
            <person name="Gluck-Thaler E."/>
            <person name="Korotkin H.B."/>
            <person name="Matheny P.B."/>
            <person name="Slot J.C."/>
        </authorList>
    </citation>
    <scope>NUCLEOTIDE SEQUENCE [LARGE SCALE GENOMIC DNA]</scope>
    <source>
        <strain evidence="2 3">2629</strain>
    </source>
</reference>
<sequence length="281" mass="29295">MTTTLARQQSPSPSSRSLTFGSRISALGAKISRSMSRDTYGDDKWDDENGDGGQCAFFHSYLILPFSTSSLPSSFYSNTTMSAPERSTSRGRDAFQSSGRGGLGNIRQASQSRDARPDSGPDDFSVTRGREPVAQNNAPLYSTGRGGAGNIRSPSRGPNKIVDIAEETVIRDHIAKQEDAVTSTGRGGLGNLAQRSRSRGPGADGTPGRSRSRGPDAVFSTGRGGAGNIRAGDVDKAATIDEEERRKVGSLDGAVHSTGRGGLANLTSGPAPGVESVPHAP</sequence>
<comment type="caution">
    <text evidence="2">The sequence shown here is derived from an EMBL/GenBank/DDBJ whole genome shotgun (WGS) entry which is preliminary data.</text>
</comment>